<dbReference type="Pfam" id="PF07947">
    <property type="entry name" value="YhhN"/>
    <property type="match status" value="1"/>
</dbReference>
<feature type="transmembrane region" description="Helical" evidence="6">
    <location>
        <begin position="84"/>
        <end position="102"/>
    </location>
</feature>
<feature type="transmembrane region" description="Helical" evidence="6">
    <location>
        <begin position="109"/>
        <end position="128"/>
    </location>
</feature>
<accession>A0A919PL36</accession>
<dbReference type="GO" id="GO:0016020">
    <property type="term" value="C:membrane"/>
    <property type="evidence" value="ECO:0007669"/>
    <property type="project" value="UniProtKB-SubCell"/>
</dbReference>
<feature type="transmembrane region" description="Helical" evidence="6">
    <location>
        <begin position="134"/>
        <end position="151"/>
    </location>
</feature>
<evidence type="ECO:0000256" key="1">
    <source>
        <dbReference type="ARBA" id="ARBA00004141"/>
    </source>
</evidence>
<feature type="transmembrane region" description="Helical" evidence="6">
    <location>
        <begin position="56"/>
        <end position="78"/>
    </location>
</feature>
<keyword evidence="8" id="KW-1185">Reference proteome</keyword>
<dbReference type="Proteomes" id="UP000660611">
    <property type="component" value="Unassembled WGS sequence"/>
</dbReference>
<comment type="similarity">
    <text evidence="2">Belongs to the TMEM86 family.</text>
</comment>
<evidence type="ECO:0000256" key="4">
    <source>
        <dbReference type="ARBA" id="ARBA00022989"/>
    </source>
</evidence>
<proteinExistence type="inferred from homology"/>
<evidence type="ECO:0000256" key="2">
    <source>
        <dbReference type="ARBA" id="ARBA00007375"/>
    </source>
</evidence>
<evidence type="ECO:0000256" key="6">
    <source>
        <dbReference type="SAM" id="Phobius"/>
    </source>
</evidence>
<sequence>MSLPLRLFAVAAAVELTGVALAWHPLQWIAKPLLAPLLLWYLYRKAGMSLRPDRDHGLSVLVGWGLVFAFAGDVALLVPGSVPFLLGMACFLGTQICFLLAFRRRAPLLLPAAIGYGVLWAALNVLLWPSLGALRVPILVYSLALSAMAAAAAGVSRVVALGAALFLLSDLLIGLGAADLDFPGRDLVVMTTYIAALLLITTGSATPRTAHDPVEFAHL</sequence>
<evidence type="ECO:0000256" key="5">
    <source>
        <dbReference type="ARBA" id="ARBA00023136"/>
    </source>
</evidence>
<dbReference type="GO" id="GO:0016787">
    <property type="term" value="F:hydrolase activity"/>
    <property type="evidence" value="ECO:0007669"/>
    <property type="project" value="TreeGrafter"/>
</dbReference>
<dbReference type="InterPro" id="IPR012506">
    <property type="entry name" value="TMEM86B-like"/>
</dbReference>
<keyword evidence="4 6" id="KW-1133">Transmembrane helix</keyword>
<feature type="transmembrane region" description="Helical" evidence="6">
    <location>
        <begin position="158"/>
        <end position="175"/>
    </location>
</feature>
<name>A0A919PL36_9ACTN</name>
<dbReference type="EMBL" id="BONQ01000059">
    <property type="protein sequence ID" value="GIG45944.1"/>
    <property type="molecule type" value="Genomic_DNA"/>
</dbReference>
<feature type="transmembrane region" description="Helical" evidence="6">
    <location>
        <begin position="187"/>
        <end position="206"/>
    </location>
</feature>
<dbReference type="PANTHER" id="PTHR31885:SF6">
    <property type="entry name" value="GH04784P"/>
    <property type="match status" value="1"/>
</dbReference>
<reference evidence="7" key="1">
    <citation type="submission" date="2021-01" db="EMBL/GenBank/DDBJ databases">
        <title>Whole genome shotgun sequence of Dactylosporangium siamense NBRC 106093.</title>
        <authorList>
            <person name="Komaki H."/>
            <person name="Tamura T."/>
        </authorList>
    </citation>
    <scope>NUCLEOTIDE SEQUENCE</scope>
    <source>
        <strain evidence="7">NBRC 106093</strain>
    </source>
</reference>
<evidence type="ECO:0008006" key="9">
    <source>
        <dbReference type="Google" id="ProtNLM"/>
    </source>
</evidence>
<keyword evidence="5 6" id="KW-0472">Membrane</keyword>
<evidence type="ECO:0000256" key="3">
    <source>
        <dbReference type="ARBA" id="ARBA00022692"/>
    </source>
</evidence>
<dbReference type="RefSeq" id="WP_203847742.1">
    <property type="nucleotide sequence ID" value="NZ_BAAAVW010000012.1"/>
</dbReference>
<keyword evidence="3 6" id="KW-0812">Transmembrane</keyword>
<dbReference type="AlphaFoldDB" id="A0A919PL36"/>
<evidence type="ECO:0000313" key="8">
    <source>
        <dbReference type="Proteomes" id="UP000660611"/>
    </source>
</evidence>
<gene>
    <name evidence="7" type="ORF">Dsi01nite_039850</name>
</gene>
<organism evidence="7 8">
    <name type="scientific">Dactylosporangium siamense</name>
    <dbReference type="NCBI Taxonomy" id="685454"/>
    <lineage>
        <taxon>Bacteria</taxon>
        <taxon>Bacillati</taxon>
        <taxon>Actinomycetota</taxon>
        <taxon>Actinomycetes</taxon>
        <taxon>Micromonosporales</taxon>
        <taxon>Micromonosporaceae</taxon>
        <taxon>Dactylosporangium</taxon>
    </lineage>
</organism>
<comment type="caution">
    <text evidence="7">The sequence shown here is derived from an EMBL/GenBank/DDBJ whole genome shotgun (WGS) entry which is preliminary data.</text>
</comment>
<protein>
    <recommendedName>
        <fullName evidence="9">Lysoplasmalogenase</fullName>
    </recommendedName>
</protein>
<comment type="subcellular location">
    <subcellularLocation>
        <location evidence="1">Membrane</location>
        <topology evidence="1">Multi-pass membrane protein</topology>
    </subcellularLocation>
</comment>
<dbReference type="PANTHER" id="PTHR31885">
    <property type="entry name" value="GH04784P"/>
    <property type="match status" value="1"/>
</dbReference>
<feature type="transmembrane region" description="Helical" evidence="6">
    <location>
        <begin position="28"/>
        <end position="44"/>
    </location>
</feature>
<evidence type="ECO:0000313" key="7">
    <source>
        <dbReference type="EMBL" id="GIG45944.1"/>
    </source>
</evidence>